<accession>A0A0C2ZMJ7</accession>
<reference evidence="1 2" key="1">
    <citation type="submission" date="2014-04" db="EMBL/GenBank/DDBJ databases">
        <authorList>
            <consortium name="DOE Joint Genome Institute"/>
            <person name="Kuo A."/>
            <person name="Kohler A."/>
            <person name="Nagy L.G."/>
            <person name="Floudas D."/>
            <person name="Copeland A."/>
            <person name="Barry K.W."/>
            <person name="Cichocki N."/>
            <person name="Veneault-Fourrey C."/>
            <person name="LaButti K."/>
            <person name="Lindquist E.A."/>
            <person name="Lipzen A."/>
            <person name="Lundell T."/>
            <person name="Morin E."/>
            <person name="Murat C."/>
            <person name="Sun H."/>
            <person name="Tunlid A."/>
            <person name="Henrissat B."/>
            <person name="Grigoriev I.V."/>
            <person name="Hibbett D.S."/>
            <person name="Martin F."/>
            <person name="Nordberg H.P."/>
            <person name="Cantor M.N."/>
            <person name="Hua S.X."/>
        </authorList>
    </citation>
    <scope>NUCLEOTIDE SEQUENCE [LARGE SCALE GENOMIC DNA]</scope>
    <source>
        <strain evidence="1 2">Foug A</strain>
    </source>
</reference>
<organism evidence="1 2">
    <name type="scientific">Scleroderma citrinum Foug A</name>
    <dbReference type="NCBI Taxonomy" id="1036808"/>
    <lineage>
        <taxon>Eukaryota</taxon>
        <taxon>Fungi</taxon>
        <taxon>Dikarya</taxon>
        <taxon>Basidiomycota</taxon>
        <taxon>Agaricomycotina</taxon>
        <taxon>Agaricomycetes</taxon>
        <taxon>Agaricomycetidae</taxon>
        <taxon>Boletales</taxon>
        <taxon>Sclerodermatineae</taxon>
        <taxon>Sclerodermataceae</taxon>
        <taxon>Scleroderma</taxon>
    </lineage>
</organism>
<dbReference type="EMBL" id="KN822039">
    <property type="protein sequence ID" value="KIM62808.1"/>
    <property type="molecule type" value="Genomic_DNA"/>
</dbReference>
<name>A0A0C2ZMJ7_9AGAM</name>
<dbReference type="HOGENOM" id="CLU_2706308_0_0_1"/>
<evidence type="ECO:0000313" key="1">
    <source>
        <dbReference type="EMBL" id="KIM62808.1"/>
    </source>
</evidence>
<proteinExistence type="predicted"/>
<dbReference type="AlphaFoldDB" id="A0A0C2ZMJ7"/>
<dbReference type="Proteomes" id="UP000053989">
    <property type="component" value="Unassembled WGS sequence"/>
</dbReference>
<reference evidence="2" key="2">
    <citation type="submission" date="2015-01" db="EMBL/GenBank/DDBJ databases">
        <title>Evolutionary Origins and Diversification of the Mycorrhizal Mutualists.</title>
        <authorList>
            <consortium name="DOE Joint Genome Institute"/>
            <consortium name="Mycorrhizal Genomics Consortium"/>
            <person name="Kohler A."/>
            <person name="Kuo A."/>
            <person name="Nagy L.G."/>
            <person name="Floudas D."/>
            <person name="Copeland A."/>
            <person name="Barry K.W."/>
            <person name="Cichocki N."/>
            <person name="Veneault-Fourrey C."/>
            <person name="LaButti K."/>
            <person name="Lindquist E.A."/>
            <person name="Lipzen A."/>
            <person name="Lundell T."/>
            <person name="Morin E."/>
            <person name="Murat C."/>
            <person name="Riley R."/>
            <person name="Ohm R."/>
            <person name="Sun H."/>
            <person name="Tunlid A."/>
            <person name="Henrissat B."/>
            <person name="Grigoriev I.V."/>
            <person name="Hibbett D.S."/>
            <person name="Martin F."/>
        </authorList>
    </citation>
    <scope>NUCLEOTIDE SEQUENCE [LARGE SCALE GENOMIC DNA]</scope>
    <source>
        <strain evidence="2">Foug A</strain>
    </source>
</reference>
<keyword evidence="2" id="KW-1185">Reference proteome</keyword>
<dbReference type="InParanoid" id="A0A0C2ZMJ7"/>
<protein>
    <submittedName>
        <fullName evidence="1">Uncharacterized protein</fullName>
    </submittedName>
</protein>
<sequence>MPMNFHTKNRQHNPTRPTQRTLQEFQEMIGFSLAHVDYCPFFRLSRSRPHLEQHFATKRVQWSQVELKGGMDY</sequence>
<gene>
    <name evidence="1" type="ORF">SCLCIDRAFT_1214600</name>
</gene>
<evidence type="ECO:0000313" key="2">
    <source>
        <dbReference type="Proteomes" id="UP000053989"/>
    </source>
</evidence>